<evidence type="ECO:0000313" key="2">
    <source>
        <dbReference type="Proteomes" id="UP000694407"/>
    </source>
</evidence>
<evidence type="ECO:0000313" key="1">
    <source>
        <dbReference type="Ensembl" id="ENSMMMP00000009807.1"/>
    </source>
</evidence>
<reference evidence="1" key="2">
    <citation type="submission" date="2025-09" db="UniProtKB">
        <authorList>
            <consortium name="Ensembl"/>
        </authorList>
    </citation>
    <scope>IDENTIFICATION</scope>
</reference>
<name>A0A8C5Z981_MARMA</name>
<proteinExistence type="predicted"/>
<sequence>LETLEELTIYIQELIICCLMSGIYSEKSIVRRFHHHANIIKSTYYKPRWYSLLHI</sequence>
<protein>
    <submittedName>
        <fullName evidence="1">Uncharacterized protein</fullName>
    </submittedName>
</protein>
<organism evidence="1 2">
    <name type="scientific">Marmota marmota marmota</name>
    <name type="common">Alpine marmot</name>
    <dbReference type="NCBI Taxonomy" id="9994"/>
    <lineage>
        <taxon>Eukaryota</taxon>
        <taxon>Metazoa</taxon>
        <taxon>Chordata</taxon>
        <taxon>Craniata</taxon>
        <taxon>Vertebrata</taxon>
        <taxon>Euteleostomi</taxon>
        <taxon>Mammalia</taxon>
        <taxon>Eutheria</taxon>
        <taxon>Euarchontoglires</taxon>
        <taxon>Glires</taxon>
        <taxon>Rodentia</taxon>
        <taxon>Sciuromorpha</taxon>
        <taxon>Sciuridae</taxon>
        <taxon>Xerinae</taxon>
        <taxon>Marmotini</taxon>
        <taxon>Marmota</taxon>
    </lineage>
</organism>
<reference evidence="1" key="1">
    <citation type="submission" date="2025-08" db="UniProtKB">
        <authorList>
            <consortium name="Ensembl"/>
        </authorList>
    </citation>
    <scope>IDENTIFICATION</scope>
</reference>
<keyword evidence="2" id="KW-1185">Reference proteome</keyword>
<dbReference type="AlphaFoldDB" id="A0A8C5Z981"/>
<dbReference type="Ensembl" id="ENSMMMT00000011182.1">
    <property type="protein sequence ID" value="ENSMMMP00000009807.1"/>
    <property type="gene ID" value="ENSMMMG00000008742.1"/>
</dbReference>
<accession>A0A8C5Z981</accession>
<dbReference type="Proteomes" id="UP000694407">
    <property type="component" value="Unplaced"/>
</dbReference>